<accession>A0ABU9HYX7</accession>
<sequence>MKRLNLLLAALMLSVAAVSCSDDDSASASVNADPTAVINTMKSGTWRITSFTDDGNNETNHFTSFNFTFDENNVLTATDGTNTINGLWTVTNDDSSDDDNGSSNDIDFNIVFSSPDMFTDLTDDWEIQERSGVRIKLRDVSGGNGGTDYLVFEKN</sequence>
<dbReference type="RefSeq" id="WP_341697672.1">
    <property type="nucleotide sequence ID" value="NZ_JBBYHR010000008.1"/>
</dbReference>
<evidence type="ECO:0008006" key="4">
    <source>
        <dbReference type="Google" id="ProtNLM"/>
    </source>
</evidence>
<keyword evidence="1" id="KW-0732">Signal</keyword>
<dbReference type="PROSITE" id="PS51257">
    <property type="entry name" value="PROKAR_LIPOPROTEIN"/>
    <property type="match status" value="1"/>
</dbReference>
<dbReference type="EMBL" id="JBBYHR010000008">
    <property type="protein sequence ID" value="MEL1245359.1"/>
    <property type="molecule type" value="Genomic_DNA"/>
</dbReference>
<evidence type="ECO:0000313" key="3">
    <source>
        <dbReference type="Proteomes" id="UP001464555"/>
    </source>
</evidence>
<feature type="chain" id="PRO_5047299967" description="Lipocalin-like domain-containing protein" evidence="1">
    <location>
        <begin position="22"/>
        <end position="155"/>
    </location>
</feature>
<comment type="caution">
    <text evidence="2">The sequence shown here is derived from an EMBL/GenBank/DDBJ whole genome shotgun (WGS) entry which is preliminary data.</text>
</comment>
<feature type="signal peptide" evidence="1">
    <location>
        <begin position="1"/>
        <end position="21"/>
    </location>
</feature>
<name>A0ABU9HYX7_9FLAO</name>
<keyword evidence="3" id="KW-1185">Reference proteome</keyword>
<dbReference type="Proteomes" id="UP001464555">
    <property type="component" value="Unassembled WGS sequence"/>
</dbReference>
<proteinExistence type="predicted"/>
<gene>
    <name evidence="2" type="ORF">AAEO56_13870</name>
</gene>
<evidence type="ECO:0000313" key="2">
    <source>
        <dbReference type="EMBL" id="MEL1245359.1"/>
    </source>
</evidence>
<reference evidence="2 3" key="1">
    <citation type="submission" date="2024-04" db="EMBL/GenBank/DDBJ databases">
        <title>Flavobacterium sp. DGU11 16S ribosomal RNA gene Genome sequencing and assembly.</title>
        <authorList>
            <person name="Park S."/>
        </authorList>
    </citation>
    <scope>NUCLEOTIDE SEQUENCE [LARGE SCALE GENOMIC DNA]</scope>
    <source>
        <strain evidence="2 3">DGU11</strain>
    </source>
</reference>
<organism evidence="2 3">
    <name type="scientific">Flavobacterium arundinis</name>
    <dbReference type="NCBI Taxonomy" id="3139143"/>
    <lineage>
        <taxon>Bacteria</taxon>
        <taxon>Pseudomonadati</taxon>
        <taxon>Bacteroidota</taxon>
        <taxon>Flavobacteriia</taxon>
        <taxon>Flavobacteriales</taxon>
        <taxon>Flavobacteriaceae</taxon>
        <taxon>Flavobacterium</taxon>
    </lineage>
</organism>
<evidence type="ECO:0000256" key="1">
    <source>
        <dbReference type="SAM" id="SignalP"/>
    </source>
</evidence>
<protein>
    <recommendedName>
        <fullName evidence="4">Lipocalin-like domain-containing protein</fullName>
    </recommendedName>
</protein>